<dbReference type="PANTHER" id="PTHR48029">
    <property type="entry name" value="NUCLEOLAR PROTEIN 8"/>
    <property type="match status" value="1"/>
</dbReference>
<dbReference type="InterPro" id="IPR000504">
    <property type="entry name" value="RRM_dom"/>
</dbReference>
<feature type="region of interest" description="Disordered" evidence="4">
    <location>
        <begin position="208"/>
        <end position="241"/>
    </location>
</feature>
<evidence type="ECO:0000313" key="6">
    <source>
        <dbReference type="EnsemblMetazoa" id="AFUN021242-PA"/>
    </source>
</evidence>
<dbReference type="InterPro" id="IPR012677">
    <property type="entry name" value="Nucleotide-bd_a/b_plait_sf"/>
</dbReference>
<proteinExistence type="predicted"/>
<feature type="compositionally biased region" description="Basic and acidic residues" evidence="4">
    <location>
        <begin position="167"/>
        <end position="182"/>
    </location>
</feature>
<feature type="compositionally biased region" description="Basic and acidic residues" evidence="4">
    <location>
        <begin position="208"/>
        <end position="235"/>
    </location>
</feature>
<feature type="region of interest" description="Disordered" evidence="4">
    <location>
        <begin position="455"/>
        <end position="520"/>
    </location>
</feature>
<protein>
    <recommendedName>
        <fullName evidence="5">RRM domain-containing protein</fullName>
    </recommendedName>
</protein>
<evidence type="ECO:0000256" key="2">
    <source>
        <dbReference type="PROSITE-ProRule" id="PRU00176"/>
    </source>
</evidence>
<dbReference type="VEuPathDB" id="VectorBase:AFUN021242"/>
<feature type="compositionally biased region" description="Basic and acidic residues" evidence="4">
    <location>
        <begin position="470"/>
        <end position="482"/>
    </location>
</feature>
<evidence type="ECO:0000256" key="3">
    <source>
        <dbReference type="SAM" id="Coils"/>
    </source>
</evidence>
<dbReference type="STRING" id="62324.A0A4Y0BNB2"/>
<dbReference type="Gene3D" id="3.30.70.330">
    <property type="match status" value="1"/>
</dbReference>
<evidence type="ECO:0000256" key="1">
    <source>
        <dbReference type="ARBA" id="ARBA00022884"/>
    </source>
</evidence>
<dbReference type="SUPFAM" id="SSF54928">
    <property type="entry name" value="RNA-binding domain, RBD"/>
    <property type="match status" value="1"/>
</dbReference>
<dbReference type="SMART" id="SM00360">
    <property type="entry name" value="RRM"/>
    <property type="match status" value="1"/>
</dbReference>
<dbReference type="VEuPathDB" id="VectorBase:AFUN2_008810"/>
<feature type="compositionally biased region" description="Basic and acidic residues" evidence="4">
    <location>
        <begin position="337"/>
        <end position="357"/>
    </location>
</feature>
<sequence>MNLKPYRLFIGNIPAGTTEQELSKEFSAYGNVESLEIKTKTNPLNDSVDTFGFVTLQTEDHIVPQCIKEFQQQKYKGFYLNVSRAKESFLEKLKREREEAEAQKNNTSLLDPYKKSEEAKLAKNTVTALPTLPTLGKANESSSSESSESESDDEASSAKAKPLAVTRDSRPPPPKEQDEIVKKWNQETYIEYGKLKILPVTGQVADVIDRSKPHQKRSEDKKLGENARLADEKRKQGLSNLKSAYEQQKLAIKNALAGEPQNSKKKITFEDDEYDISEGKKLSLFGAQEEEDDGFQGNFSLRKQMVGEEGQKLYEMQTSYQADNRFRLDARFLEDADKSAEKKSIQAKGKDKERMKQLEILSKVTGKPISVDDRVDSKNALQMQRFDPLQQTAPNQNDKPEPKVPMSERKKADRRENDFHVSDEKFYKVADNFVISSQHQTQGFSLLSMLGRATKSNDNTMKSDTALYDKPLKSDTRFRYESSDSEDEQNRKKQKKQKIEKKKPGKEKKGKDDSNQSTSGYYTKQGIWKESFFFLPNDSRLDVGREFLGFVPGEDGNVKSAKEAVAGLTDSDILNVRLLYKKRRYRENRFVQKESKLGFRRLQKKTMTLRSKINKPK</sequence>
<evidence type="ECO:0000256" key="4">
    <source>
        <dbReference type="SAM" id="MobiDB-lite"/>
    </source>
</evidence>
<dbReference type="Pfam" id="PF00076">
    <property type="entry name" value="RRM_1"/>
    <property type="match status" value="1"/>
</dbReference>
<name>A0A4Y0BNB2_ANOFN</name>
<reference evidence="6" key="1">
    <citation type="submission" date="2020-05" db="UniProtKB">
        <authorList>
            <consortium name="EnsemblMetazoa"/>
        </authorList>
    </citation>
    <scope>IDENTIFICATION</scope>
    <source>
        <strain evidence="6">FUMOZ</strain>
    </source>
</reference>
<keyword evidence="1 2" id="KW-0694">RNA-binding</keyword>
<keyword evidence="3" id="KW-0175">Coiled coil</keyword>
<organism evidence="6">
    <name type="scientific">Anopheles funestus</name>
    <name type="common">African malaria mosquito</name>
    <dbReference type="NCBI Taxonomy" id="62324"/>
    <lineage>
        <taxon>Eukaryota</taxon>
        <taxon>Metazoa</taxon>
        <taxon>Ecdysozoa</taxon>
        <taxon>Arthropoda</taxon>
        <taxon>Hexapoda</taxon>
        <taxon>Insecta</taxon>
        <taxon>Pterygota</taxon>
        <taxon>Neoptera</taxon>
        <taxon>Endopterygota</taxon>
        <taxon>Diptera</taxon>
        <taxon>Nematocera</taxon>
        <taxon>Culicoidea</taxon>
        <taxon>Culicidae</taxon>
        <taxon>Anophelinae</taxon>
        <taxon>Anopheles</taxon>
    </lineage>
</organism>
<feature type="domain" description="RRM" evidence="5">
    <location>
        <begin position="6"/>
        <end position="87"/>
    </location>
</feature>
<dbReference type="InterPro" id="IPR035979">
    <property type="entry name" value="RBD_domain_sf"/>
</dbReference>
<dbReference type="EnsemblMetazoa" id="AFUN021242-RA">
    <property type="protein sequence ID" value="AFUN021242-PA"/>
    <property type="gene ID" value="AFUN021242"/>
</dbReference>
<feature type="compositionally biased region" description="Basic and acidic residues" evidence="4">
    <location>
        <begin position="398"/>
        <end position="421"/>
    </location>
</feature>
<dbReference type="PROSITE" id="PS50102">
    <property type="entry name" value="RRM"/>
    <property type="match status" value="1"/>
</dbReference>
<dbReference type="GO" id="GO:0003723">
    <property type="term" value="F:RNA binding"/>
    <property type="evidence" value="ECO:0007669"/>
    <property type="project" value="UniProtKB-UniRule"/>
</dbReference>
<feature type="compositionally biased region" description="Basic residues" evidence="4">
    <location>
        <begin position="492"/>
        <end position="506"/>
    </location>
</feature>
<evidence type="ECO:0000259" key="5">
    <source>
        <dbReference type="PROSITE" id="PS50102"/>
    </source>
</evidence>
<feature type="region of interest" description="Disordered" evidence="4">
    <location>
        <begin position="337"/>
        <end position="421"/>
    </location>
</feature>
<feature type="region of interest" description="Disordered" evidence="4">
    <location>
        <begin position="124"/>
        <end position="182"/>
    </location>
</feature>
<accession>A0A4Y0BNB2</accession>
<dbReference type="AlphaFoldDB" id="A0A4Y0BNB2"/>
<feature type="coiled-coil region" evidence="3">
    <location>
        <begin position="83"/>
        <end position="110"/>
    </location>
</feature>
<dbReference type="PANTHER" id="PTHR48029:SF1">
    <property type="entry name" value="NUCLEOLAR PROTEIN 8"/>
    <property type="match status" value="1"/>
</dbReference>